<comment type="subunit">
    <text evidence="19">Monomer, and homodimer.</text>
</comment>
<comment type="subcellular location">
    <subcellularLocation>
        <location evidence="2">Cytoplasm</location>
    </subcellularLocation>
</comment>
<dbReference type="PROSITE" id="PS01282">
    <property type="entry name" value="BIR_REPEAT_1"/>
    <property type="match status" value="2"/>
</dbReference>
<sequence>MTCNGPDNSEACASPDTDHDQEWAQEHYRLGTFVGFPLDCPVSVSALARAGFVYTGESDKVKCFSCHTTIEGWVPGDSAVERHKQLSPDCKFITESTRLENNIHPLGQNHWYRTENGSSSSAQLCTLDDPSDLEADYLLRTRQVVDMSDTLYPKTPAMCREETRLESFQDWPADSQLTPNELANAGFYYTGVGDQVACFCCGGKLKRWEPSDRAWSEHKRHFPKCFFVLGRDVGNVPSESIPADHGRSGLNNAKHPRNPSMAKYGRRLQTFLAWIYPVNKEQLAEAGFYSIGNGDHVVCFHCGGGLQEWKENEDPWDQHAKWFPGCRFVRKEKGLEYINNVHLRDGCRDSTVNDLLQNPLVQSAIDMGFSLSEIRNTMEKKLQMSGESHTSVEELVADLSAQKENSREEEIPVEKDELIHLQNLYLSTEEKLRRLQEEKLCKICMAKDISVVLIPCGHLVACKECAGALTECPLCRTDIMKRQEVFMY</sequence>
<evidence type="ECO:0000259" key="22">
    <source>
        <dbReference type="PROSITE" id="PS50089"/>
    </source>
</evidence>
<keyword evidence="21" id="KW-0175">Coiled coil</keyword>
<keyword evidence="23" id="KW-0436">Ligase</keyword>
<dbReference type="FunFam" id="1.10.1170.10:FF:000008">
    <property type="entry name" value="Putative e3 ubiquitin-protein ligase xiap"/>
    <property type="match status" value="1"/>
</dbReference>
<protein>
    <recommendedName>
        <fullName evidence="14">E3 ubiquitin-protein ligase XIAP</fullName>
        <ecNumber evidence="4">2.3.2.27</ecNumber>
    </recommendedName>
    <alternativeName>
        <fullName evidence="15">Baculoviral IAP repeat-containing protein 4</fullName>
    </alternativeName>
    <alternativeName>
        <fullName evidence="17">RING-type E3 ubiquitin transferase XIAP</fullName>
    </alternativeName>
    <alternativeName>
        <fullName evidence="16">X-linked inhibitor of apoptosis protein</fullName>
    </alternativeName>
</protein>
<dbReference type="GO" id="GO:0043066">
    <property type="term" value="P:negative regulation of apoptotic process"/>
    <property type="evidence" value="ECO:0007669"/>
    <property type="project" value="TreeGrafter"/>
</dbReference>
<feature type="domain" description="RING-type" evidence="22">
    <location>
        <begin position="441"/>
        <end position="476"/>
    </location>
</feature>
<name>A0A850WQI7_PIACA</name>
<keyword evidence="12" id="KW-0833">Ubl conjugation pathway</keyword>
<gene>
    <name evidence="23" type="primary">Xiap</name>
    <name evidence="23" type="ORF">PIACAY_R04630</name>
</gene>
<dbReference type="InterPro" id="IPR050784">
    <property type="entry name" value="IAP"/>
</dbReference>
<dbReference type="FunFam" id="1.10.1170.10:FF:000003">
    <property type="entry name" value="E3 ubiquitin-protein ligase XIAP"/>
    <property type="match status" value="1"/>
</dbReference>
<dbReference type="GO" id="GO:0090263">
    <property type="term" value="P:positive regulation of canonical Wnt signaling pathway"/>
    <property type="evidence" value="ECO:0007669"/>
    <property type="project" value="TreeGrafter"/>
</dbReference>
<dbReference type="Gene3D" id="1.10.8.10">
    <property type="entry name" value="DNA helicase RuvA subunit, C-terminal domain"/>
    <property type="match status" value="1"/>
</dbReference>
<evidence type="ECO:0000256" key="5">
    <source>
        <dbReference type="ARBA" id="ARBA00022490"/>
    </source>
</evidence>
<dbReference type="EC" id="2.3.2.27" evidence="4"/>
<dbReference type="CDD" id="cd00022">
    <property type="entry name" value="BIR"/>
    <property type="match status" value="3"/>
</dbReference>
<proteinExistence type="inferred from homology"/>
<dbReference type="GO" id="GO:0051726">
    <property type="term" value="P:regulation of cell cycle"/>
    <property type="evidence" value="ECO:0007669"/>
    <property type="project" value="TreeGrafter"/>
</dbReference>
<evidence type="ECO:0000256" key="18">
    <source>
        <dbReference type="ARBA" id="ARBA00054929"/>
    </source>
</evidence>
<keyword evidence="10" id="KW-0677">Repeat</keyword>
<comment type="catalytic activity">
    <reaction evidence="1">
        <text>S-ubiquitinyl-[E2 ubiquitin-conjugating enzyme]-L-cysteine + [acceptor protein]-L-lysine = [E2 ubiquitin-conjugating enzyme]-L-cysteine + N(6)-ubiquitinyl-[acceptor protein]-L-lysine.</text>
        <dbReference type="EC" id="2.3.2.27"/>
    </reaction>
</comment>
<feature type="non-terminal residue" evidence="23">
    <location>
        <position position="1"/>
    </location>
</feature>
<evidence type="ECO:0000256" key="16">
    <source>
        <dbReference type="ARBA" id="ARBA00044224"/>
    </source>
</evidence>
<dbReference type="Pfam" id="PF21290">
    <property type="entry name" value="UBA_BIRC2-3"/>
    <property type="match status" value="1"/>
</dbReference>
<keyword evidence="9" id="KW-0479">Metal-binding</keyword>
<dbReference type="GO" id="GO:0016055">
    <property type="term" value="P:Wnt signaling pathway"/>
    <property type="evidence" value="ECO:0007669"/>
    <property type="project" value="UniProtKB-KW"/>
</dbReference>
<evidence type="ECO:0000256" key="9">
    <source>
        <dbReference type="ARBA" id="ARBA00022723"/>
    </source>
</evidence>
<dbReference type="OrthoDB" id="5855668at2759"/>
<dbReference type="GO" id="GO:0061630">
    <property type="term" value="F:ubiquitin protein ligase activity"/>
    <property type="evidence" value="ECO:0007669"/>
    <property type="project" value="UniProtKB-EC"/>
</dbReference>
<dbReference type="Pfam" id="PF13920">
    <property type="entry name" value="zf-C3HC4_3"/>
    <property type="match status" value="1"/>
</dbReference>
<evidence type="ECO:0000313" key="23">
    <source>
        <dbReference type="EMBL" id="NWH71732.1"/>
    </source>
</evidence>
<keyword evidence="13" id="KW-0862">Zinc</keyword>
<dbReference type="FunFam" id="1.10.8.10:FF:000084">
    <property type="entry name" value="E3 ubiquitin-protein ligase XIAP"/>
    <property type="match status" value="1"/>
</dbReference>
<evidence type="ECO:0000313" key="24">
    <source>
        <dbReference type="Proteomes" id="UP000653271"/>
    </source>
</evidence>
<keyword evidence="7" id="KW-0879">Wnt signaling pathway</keyword>
<keyword evidence="8" id="KW-0053">Apoptosis</keyword>
<keyword evidence="6" id="KW-0808">Transferase</keyword>
<evidence type="ECO:0000256" key="10">
    <source>
        <dbReference type="ARBA" id="ARBA00022737"/>
    </source>
</evidence>
<reference evidence="23" key="1">
    <citation type="submission" date="2019-09" db="EMBL/GenBank/DDBJ databases">
        <title>Bird 10,000 Genomes (B10K) Project - Family phase.</title>
        <authorList>
            <person name="Zhang G."/>
        </authorList>
    </citation>
    <scope>NUCLEOTIDE SEQUENCE</scope>
    <source>
        <strain evidence="23">B10K-DU-008-47</strain>
        <tissue evidence="23">Mixed tissue sample</tissue>
    </source>
</reference>
<dbReference type="PROSITE" id="PS50089">
    <property type="entry name" value="ZF_RING_2"/>
    <property type="match status" value="1"/>
</dbReference>
<dbReference type="CDD" id="cd16714">
    <property type="entry name" value="RING-HC_BIRC4_8"/>
    <property type="match status" value="1"/>
</dbReference>
<dbReference type="InterPro" id="IPR001370">
    <property type="entry name" value="BIR_rpt"/>
</dbReference>
<evidence type="ECO:0000256" key="20">
    <source>
        <dbReference type="PROSITE-ProRule" id="PRU00175"/>
    </source>
</evidence>
<evidence type="ECO:0000256" key="21">
    <source>
        <dbReference type="SAM" id="Coils"/>
    </source>
</evidence>
<dbReference type="PANTHER" id="PTHR10044:SF115">
    <property type="entry name" value="E3 UBIQUITIN-PROTEIN LIGASE XIAP"/>
    <property type="match status" value="1"/>
</dbReference>
<comment type="caution">
    <text evidence="23">The sequence shown here is derived from an EMBL/GenBank/DDBJ whole genome shotgun (WGS) entry which is preliminary data.</text>
</comment>
<evidence type="ECO:0000256" key="13">
    <source>
        <dbReference type="ARBA" id="ARBA00022833"/>
    </source>
</evidence>
<dbReference type="Gene3D" id="3.30.40.10">
    <property type="entry name" value="Zinc/RING finger domain, C3HC4 (zinc finger)"/>
    <property type="match status" value="1"/>
</dbReference>
<dbReference type="Pfam" id="PF00653">
    <property type="entry name" value="BIR"/>
    <property type="match status" value="3"/>
</dbReference>
<dbReference type="GO" id="GO:0016874">
    <property type="term" value="F:ligase activity"/>
    <property type="evidence" value="ECO:0007669"/>
    <property type="project" value="UniProtKB-KW"/>
</dbReference>
<dbReference type="GO" id="GO:0043027">
    <property type="term" value="F:cysteine-type endopeptidase inhibitor activity involved in apoptotic process"/>
    <property type="evidence" value="ECO:0007669"/>
    <property type="project" value="TreeGrafter"/>
</dbReference>
<dbReference type="Gene3D" id="1.10.1170.10">
    <property type="entry name" value="Inhibitor Of Apoptosis Protein (2mihbC-IAP-1), Chain A"/>
    <property type="match status" value="3"/>
</dbReference>
<evidence type="ECO:0000256" key="11">
    <source>
        <dbReference type="ARBA" id="ARBA00022771"/>
    </source>
</evidence>
<dbReference type="SMART" id="SM00238">
    <property type="entry name" value="BIR"/>
    <property type="match status" value="3"/>
</dbReference>
<feature type="non-terminal residue" evidence="23">
    <location>
        <position position="488"/>
    </location>
</feature>
<evidence type="ECO:0000256" key="7">
    <source>
        <dbReference type="ARBA" id="ARBA00022687"/>
    </source>
</evidence>
<evidence type="ECO:0000256" key="17">
    <source>
        <dbReference type="ARBA" id="ARBA00044244"/>
    </source>
</evidence>
<evidence type="ECO:0000256" key="6">
    <source>
        <dbReference type="ARBA" id="ARBA00022679"/>
    </source>
</evidence>
<dbReference type="Proteomes" id="UP000653271">
    <property type="component" value="Unassembled WGS sequence"/>
</dbReference>
<evidence type="ECO:0000256" key="2">
    <source>
        <dbReference type="ARBA" id="ARBA00004496"/>
    </source>
</evidence>
<evidence type="ECO:0000256" key="8">
    <source>
        <dbReference type="ARBA" id="ARBA00022703"/>
    </source>
</evidence>
<organism evidence="23 24">
    <name type="scientific">Piaya cayana</name>
    <name type="common">Common squirrel cuckoo</name>
    <dbReference type="NCBI Taxonomy" id="33601"/>
    <lineage>
        <taxon>Eukaryota</taxon>
        <taxon>Metazoa</taxon>
        <taxon>Chordata</taxon>
        <taxon>Craniata</taxon>
        <taxon>Vertebrata</taxon>
        <taxon>Euteleostomi</taxon>
        <taxon>Archelosauria</taxon>
        <taxon>Archosauria</taxon>
        <taxon>Dinosauria</taxon>
        <taxon>Saurischia</taxon>
        <taxon>Theropoda</taxon>
        <taxon>Coelurosauria</taxon>
        <taxon>Aves</taxon>
        <taxon>Neognathae</taxon>
        <taxon>Neoaves</taxon>
        <taxon>Otidimorphae</taxon>
        <taxon>Cuculiformes</taxon>
        <taxon>Coccyzidae</taxon>
        <taxon>Piaya</taxon>
    </lineage>
</organism>
<dbReference type="SUPFAM" id="SSF57924">
    <property type="entry name" value="Inhibitor of apoptosis (IAP) repeat"/>
    <property type="match status" value="3"/>
</dbReference>
<dbReference type="InterPro" id="IPR001841">
    <property type="entry name" value="Znf_RING"/>
</dbReference>
<evidence type="ECO:0000256" key="1">
    <source>
        <dbReference type="ARBA" id="ARBA00000900"/>
    </source>
</evidence>
<dbReference type="PANTHER" id="PTHR10044">
    <property type="entry name" value="INHIBITOR OF APOPTOSIS"/>
    <property type="match status" value="1"/>
</dbReference>
<keyword evidence="24" id="KW-1185">Reference proteome</keyword>
<dbReference type="GO" id="GO:0008270">
    <property type="term" value="F:zinc ion binding"/>
    <property type="evidence" value="ECO:0007669"/>
    <property type="project" value="UniProtKB-KW"/>
</dbReference>
<dbReference type="EMBL" id="WAAB01005014">
    <property type="protein sequence ID" value="NWH71732.1"/>
    <property type="molecule type" value="Genomic_DNA"/>
</dbReference>
<dbReference type="GO" id="GO:0005634">
    <property type="term" value="C:nucleus"/>
    <property type="evidence" value="ECO:0007669"/>
    <property type="project" value="TreeGrafter"/>
</dbReference>
<dbReference type="GO" id="GO:0006915">
    <property type="term" value="P:apoptotic process"/>
    <property type="evidence" value="ECO:0007669"/>
    <property type="project" value="UniProtKB-KW"/>
</dbReference>
<dbReference type="PROSITE" id="PS50143">
    <property type="entry name" value="BIR_REPEAT_2"/>
    <property type="match status" value="3"/>
</dbReference>
<dbReference type="InterPro" id="IPR048875">
    <property type="entry name" value="BIRC2-3-like_UBA"/>
</dbReference>
<evidence type="ECO:0000256" key="19">
    <source>
        <dbReference type="ARBA" id="ARBA00063257"/>
    </source>
</evidence>
<comment type="function">
    <text evidence="18">Multi-functional protein which regulates not only caspases and apoptosis, but also acts as an E3 ubiquitin-protein ligase mediating ubiquitination and subsequent proteasomal degradation of its target proteins. Acts as a direct caspase inhibitor. E3 ubiquitin-protein ligase that acts as an important regulator of innate immunity by mediating 'Lys-63'-linked polyubiquitination of ripk2 downstream of NOD1 and NOD2, thereby transforming ripk2 into a scaffolding protein for downstream effectors, ultimately leading to activation of the NF-kappa-B and MAP kinases signaling. A key apoptotic suppressor in eggs. Acts as a positive regulator of Wnt signaling.</text>
</comment>
<dbReference type="InterPro" id="IPR013083">
    <property type="entry name" value="Znf_RING/FYVE/PHD"/>
</dbReference>
<evidence type="ECO:0000256" key="4">
    <source>
        <dbReference type="ARBA" id="ARBA00012483"/>
    </source>
</evidence>
<keyword evidence="11 20" id="KW-0863">Zinc-finger</keyword>
<dbReference type="GO" id="GO:0031398">
    <property type="term" value="P:positive regulation of protein ubiquitination"/>
    <property type="evidence" value="ECO:0007669"/>
    <property type="project" value="TreeGrafter"/>
</dbReference>
<evidence type="ECO:0000256" key="15">
    <source>
        <dbReference type="ARBA" id="ARBA00044214"/>
    </source>
</evidence>
<feature type="coiled-coil region" evidence="21">
    <location>
        <begin position="389"/>
        <end position="438"/>
    </location>
</feature>
<dbReference type="FunFam" id="3.30.40.10:FF:000184">
    <property type="entry name" value="Baculoviral IAP repeat containing 2"/>
    <property type="match status" value="1"/>
</dbReference>
<accession>A0A850WQI7</accession>
<dbReference type="SMART" id="SM00184">
    <property type="entry name" value="RING"/>
    <property type="match status" value="1"/>
</dbReference>
<evidence type="ECO:0000256" key="14">
    <source>
        <dbReference type="ARBA" id="ARBA00044089"/>
    </source>
</evidence>
<dbReference type="FunFam" id="1.10.1170.10:FF:000002">
    <property type="entry name" value="Baculoviral IAP repeat containing 7"/>
    <property type="match status" value="1"/>
</dbReference>
<dbReference type="GO" id="GO:0005737">
    <property type="term" value="C:cytoplasm"/>
    <property type="evidence" value="ECO:0007669"/>
    <property type="project" value="UniProtKB-SubCell"/>
</dbReference>
<evidence type="ECO:0000256" key="3">
    <source>
        <dbReference type="ARBA" id="ARBA00006672"/>
    </source>
</evidence>
<evidence type="ECO:0000256" key="12">
    <source>
        <dbReference type="ARBA" id="ARBA00022786"/>
    </source>
</evidence>
<keyword evidence="5" id="KW-0963">Cytoplasm</keyword>
<comment type="similarity">
    <text evidence="3">Belongs to the IAP family.</text>
</comment>
<dbReference type="AlphaFoldDB" id="A0A850WQI7"/>